<evidence type="ECO:0000259" key="1">
    <source>
        <dbReference type="Pfam" id="PF14213"/>
    </source>
</evidence>
<evidence type="ECO:0000313" key="2">
    <source>
        <dbReference type="EMBL" id="OHA27460.1"/>
    </source>
</evidence>
<accession>A0A1G2MUB1</accession>
<proteinExistence type="predicted"/>
<reference evidence="2 3" key="1">
    <citation type="journal article" date="2016" name="Nat. Commun.">
        <title>Thousands of microbial genomes shed light on interconnected biogeochemical processes in an aquifer system.</title>
        <authorList>
            <person name="Anantharaman K."/>
            <person name="Brown C.T."/>
            <person name="Hug L.A."/>
            <person name="Sharon I."/>
            <person name="Castelle C.J."/>
            <person name="Probst A.J."/>
            <person name="Thomas B.C."/>
            <person name="Singh A."/>
            <person name="Wilkins M.J."/>
            <person name="Karaoz U."/>
            <person name="Brodie E.L."/>
            <person name="Williams K.H."/>
            <person name="Hubbard S.S."/>
            <person name="Banfield J.F."/>
        </authorList>
    </citation>
    <scope>NUCLEOTIDE SEQUENCE [LARGE SCALE GENOMIC DNA]</scope>
</reference>
<name>A0A1G2MUB1_9BACT</name>
<dbReference type="Proteomes" id="UP000177565">
    <property type="component" value="Unassembled WGS sequence"/>
</dbReference>
<dbReference type="STRING" id="1802312.A3C06_03385"/>
<dbReference type="EMBL" id="MHRQ01000001">
    <property type="protein sequence ID" value="OHA27460.1"/>
    <property type="molecule type" value="Genomic_DNA"/>
</dbReference>
<sequence length="99" mass="11237">MKLQLEKFGKTLISRELGSEALKAFQPTLREFSKDEELEIDFSGVLTFSPSWADEFLSPLLNQLNDKLVLLPSDNLSVHATLKILGEANKRLFRIKGEM</sequence>
<dbReference type="AlphaFoldDB" id="A0A1G2MUB1"/>
<feature type="domain" description="DUF4325" evidence="1">
    <location>
        <begin position="31"/>
        <end position="66"/>
    </location>
</feature>
<organism evidence="2 3">
    <name type="scientific">Candidatus Taylorbacteria bacterium RIFCSPHIGHO2_02_FULL_46_13</name>
    <dbReference type="NCBI Taxonomy" id="1802312"/>
    <lineage>
        <taxon>Bacteria</taxon>
        <taxon>Candidatus Tayloriibacteriota</taxon>
    </lineage>
</organism>
<gene>
    <name evidence="2" type="ORF">A3C06_03385</name>
</gene>
<comment type="caution">
    <text evidence="2">The sequence shown here is derived from an EMBL/GenBank/DDBJ whole genome shotgun (WGS) entry which is preliminary data.</text>
</comment>
<evidence type="ECO:0000313" key="3">
    <source>
        <dbReference type="Proteomes" id="UP000177565"/>
    </source>
</evidence>
<dbReference type="InterPro" id="IPR025474">
    <property type="entry name" value="DUF4325"/>
</dbReference>
<dbReference type="Pfam" id="PF14213">
    <property type="entry name" value="DUF4325"/>
    <property type="match status" value="1"/>
</dbReference>
<protein>
    <recommendedName>
        <fullName evidence="1">DUF4325 domain-containing protein</fullName>
    </recommendedName>
</protein>